<keyword evidence="3" id="KW-1185">Reference proteome</keyword>
<dbReference type="Proteomes" id="UP000030748">
    <property type="component" value="Unassembled WGS sequence"/>
</dbReference>
<evidence type="ECO:0000256" key="1">
    <source>
        <dbReference type="SAM" id="SignalP"/>
    </source>
</evidence>
<accession>A0A022R990</accession>
<keyword evidence="1" id="KW-0732">Signal</keyword>
<gene>
    <name evidence="2" type="ORF">MIMGU_mgv11b013820mg</name>
</gene>
<protein>
    <recommendedName>
        <fullName evidence="4">Cathepsin propeptide inhibitor domain-containing protein</fullName>
    </recommendedName>
</protein>
<organism evidence="2 3">
    <name type="scientific">Erythranthe guttata</name>
    <name type="common">Yellow monkey flower</name>
    <name type="synonym">Mimulus guttatus</name>
    <dbReference type="NCBI Taxonomy" id="4155"/>
    <lineage>
        <taxon>Eukaryota</taxon>
        <taxon>Viridiplantae</taxon>
        <taxon>Streptophyta</taxon>
        <taxon>Embryophyta</taxon>
        <taxon>Tracheophyta</taxon>
        <taxon>Spermatophyta</taxon>
        <taxon>Magnoliopsida</taxon>
        <taxon>eudicotyledons</taxon>
        <taxon>Gunneridae</taxon>
        <taxon>Pentapetalae</taxon>
        <taxon>asterids</taxon>
        <taxon>lamiids</taxon>
        <taxon>Lamiales</taxon>
        <taxon>Phrymaceae</taxon>
        <taxon>Erythranthe</taxon>
    </lineage>
</organism>
<feature type="chain" id="PRO_5001507488" description="Cathepsin propeptide inhibitor domain-containing protein" evidence="1">
    <location>
        <begin position="22"/>
        <end position="118"/>
    </location>
</feature>
<sequence length="118" mass="13724">MILPLLFLFLNLSFLFYSSIARAPANHLSKHADYIDSIHGNQGRRLYSDNFQMSEKEYIAMLEKLAQGYMSNSDLEKAMKEFNGRCGNISRIYSYFHKLRRAEMFAEGNLKINLTNDN</sequence>
<dbReference type="STRING" id="4155.A0A022R990"/>
<name>A0A022R990_ERYGU</name>
<evidence type="ECO:0008006" key="4">
    <source>
        <dbReference type="Google" id="ProtNLM"/>
    </source>
</evidence>
<evidence type="ECO:0000313" key="3">
    <source>
        <dbReference type="Proteomes" id="UP000030748"/>
    </source>
</evidence>
<evidence type="ECO:0000313" key="2">
    <source>
        <dbReference type="EMBL" id="EYU36554.1"/>
    </source>
</evidence>
<feature type="signal peptide" evidence="1">
    <location>
        <begin position="1"/>
        <end position="21"/>
    </location>
</feature>
<proteinExistence type="predicted"/>
<dbReference type="AlphaFoldDB" id="A0A022R990"/>
<reference evidence="2 3" key="1">
    <citation type="journal article" date="2013" name="Proc. Natl. Acad. Sci. U.S.A.">
        <title>Fine-scale variation in meiotic recombination in Mimulus inferred from population shotgun sequencing.</title>
        <authorList>
            <person name="Hellsten U."/>
            <person name="Wright K.M."/>
            <person name="Jenkins J."/>
            <person name="Shu S."/>
            <person name="Yuan Y."/>
            <person name="Wessler S.R."/>
            <person name="Schmutz J."/>
            <person name="Willis J.H."/>
            <person name="Rokhsar D.S."/>
        </authorList>
    </citation>
    <scope>NUCLEOTIDE SEQUENCE [LARGE SCALE GENOMIC DNA]</scope>
    <source>
        <strain evidence="3">cv. DUN x IM62</strain>
    </source>
</reference>
<dbReference type="EMBL" id="KI630592">
    <property type="protein sequence ID" value="EYU36554.1"/>
    <property type="molecule type" value="Genomic_DNA"/>
</dbReference>